<feature type="domain" description="Protein kinase" evidence="2">
    <location>
        <begin position="302"/>
        <end position="664"/>
    </location>
</feature>
<name>A0AA40CMR2_9PEZI</name>
<evidence type="ECO:0000313" key="3">
    <source>
        <dbReference type="EMBL" id="KAK0644255.1"/>
    </source>
</evidence>
<feature type="signal peptide" evidence="1">
    <location>
        <begin position="1"/>
        <end position="19"/>
    </location>
</feature>
<proteinExistence type="predicted"/>
<dbReference type="InterPro" id="IPR029498">
    <property type="entry name" value="HeLo_dom"/>
</dbReference>
<keyword evidence="1" id="KW-0732">Signal</keyword>
<dbReference type="GO" id="GO:0005524">
    <property type="term" value="F:ATP binding"/>
    <property type="evidence" value="ECO:0007669"/>
    <property type="project" value="InterPro"/>
</dbReference>
<dbReference type="SUPFAM" id="SSF56112">
    <property type="entry name" value="Protein kinase-like (PK-like)"/>
    <property type="match status" value="1"/>
</dbReference>
<reference evidence="3" key="1">
    <citation type="submission" date="2023-06" db="EMBL/GenBank/DDBJ databases">
        <title>Genome-scale phylogeny and comparative genomics of the fungal order Sordariales.</title>
        <authorList>
            <consortium name="Lawrence Berkeley National Laboratory"/>
            <person name="Hensen N."/>
            <person name="Bonometti L."/>
            <person name="Westerberg I."/>
            <person name="Brannstrom I.O."/>
            <person name="Guillou S."/>
            <person name="Cros-Aarteil S."/>
            <person name="Calhoun S."/>
            <person name="Haridas S."/>
            <person name="Kuo A."/>
            <person name="Mondo S."/>
            <person name="Pangilinan J."/>
            <person name="Riley R."/>
            <person name="Labutti K."/>
            <person name="Andreopoulos B."/>
            <person name="Lipzen A."/>
            <person name="Chen C."/>
            <person name="Yanf M."/>
            <person name="Daum C."/>
            <person name="Ng V."/>
            <person name="Clum A."/>
            <person name="Steindorff A."/>
            <person name="Ohm R."/>
            <person name="Martin F."/>
            <person name="Silar P."/>
            <person name="Natvig D."/>
            <person name="Lalanne C."/>
            <person name="Gautier V."/>
            <person name="Ament-Velasquez S.L."/>
            <person name="Kruys A."/>
            <person name="Hutchinson M.I."/>
            <person name="Powell A.J."/>
            <person name="Barry K."/>
            <person name="Miller A.N."/>
            <person name="Grigoriev I.V."/>
            <person name="Debuchy R."/>
            <person name="Gladieux P."/>
            <person name="Thoren M.H."/>
            <person name="Johannesson H."/>
        </authorList>
    </citation>
    <scope>NUCLEOTIDE SEQUENCE</scope>
    <source>
        <strain evidence="3">SMH2532-1</strain>
    </source>
</reference>
<dbReference type="InterPro" id="IPR000719">
    <property type="entry name" value="Prot_kinase_dom"/>
</dbReference>
<dbReference type="GO" id="GO:0004672">
    <property type="term" value="F:protein kinase activity"/>
    <property type="evidence" value="ECO:0007669"/>
    <property type="project" value="InterPro"/>
</dbReference>
<dbReference type="PROSITE" id="PS50011">
    <property type="entry name" value="PROTEIN_KINASE_DOM"/>
    <property type="match status" value="1"/>
</dbReference>
<comment type="caution">
    <text evidence="3">The sequence shown here is derived from an EMBL/GenBank/DDBJ whole genome shotgun (WGS) entry which is preliminary data.</text>
</comment>
<evidence type="ECO:0000256" key="1">
    <source>
        <dbReference type="SAM" id="SignalP"/>
    </source>
</evidence>
<dbReference type="InterPro" id="IPR011009">
    <property type="entry name" value="Kinase-like_dom_sf"/>
</dbReference>
<dbReference type="AlphaFoldDB" id="A0AA40CMR2"/>
<dbReference type="EMBL" id="JAULSV010000005">
    <property type="protein sequence ID" value="KAK0644255.1"/>
    <property type="molecule type" value="Genomic_DNA"/>
</dbReference>
<dbReference type="Pfam" id="PF14479">
    <property type="entry name" value="HeLo"/>
    <property type="match status" value="1"/>
</dbReference>
<keyword evidence="4" id="KW-1185">Reference proteome</keyword>
<sequence length="664" mass="73739">MWSSPRPFLLISLLAMATGLEVLGAVAASLELVKVASVCLSICKDFQATGVHTDQQDARFNLLTQAWRFEKWCSALGILEVIMGPQQRPGEWNATPEFERFKASLVTQLRLEDELVASIILATLANMQEKLQEATNILGRYSPVASRQPSPAPMKEKNSRWTRLVKTQRVIGNNGAAPQGKNGPSLATKGAPQSSTFRWFAVDKSKLDSTLESVEKNNNRLLQLMEPVLRTQIERRADMVILDNIDQSTASALPEDSDLHVLAKIKQWHVVDEKIASRGTLTPDNSSAPSLISPAPSEEAAYQAIQTYQPETFARGTLPLGAARSMSMLNGQKVMVEWRYCSSETTTRRDPTRRLGGLVSLLNRNKLYERFLTLPCLRGLAVDSPNSRIGIVFSLDGVAGVQSIESLQDVIQRVALPVSVGQRFKLARDIATGLHHLHSVRWLHKSIRSDNILCFSPVIKNLLDAEAASTAAWSKAKLAALKQPGMPTTASSGAATDYIPALPPLTNRPDPLPQFYLVGWDLSRPEHASELSETLSVSTAGYRSRRDAIRMYSHPDAHAESASKQQYRPEFDIYSLGLVLLEIGLWRTIDTIWKQCQGDAGFRLMVRTEYCDRLLGKMGEVYWRVVQRCLNDDFGVGKESTDGDLSLRESFEKNVVCELERCYA</sequence>
<gene>
    <name evidence="3" type="ORF">B0T16DRAFT_417396</name>
</gene>
<dbReference type="Gene3D" id="1.20.120.1020">
    <property type="entry name" value="Prion-inhibition and propagation, HeLo domain"/>
    <property type="match status" value="1"/>
</dbReference>
<dbReference type="InterPro" id="IPR038305">
    <property type="entry name" value="HeLo_sf"/>
</dbReference>
<dbReference type="Gene3D" id="1.10.510.10">
    <property type="entry name" value="Transferase(Phosphotransferase) domain 1"/>
    <property type="match status" value="1"/>
</dbReference>
<accession>A0AA40CMR2</accession>
<organism evidence="3 4">
    <name type="scientific">Cercophora newfieldiana</name>
    <dbReference type="NCBI Taxonomy" id="92897"/>
    <lineage>
        <taxon>Eukaryota</taxon>
        <taxon>Fungi</taxon>
        <taxon>Dikarya</taxon>
        <taxon>Ascomycota</taxon>
        <taxon>Pezizomycotina</taxon>
        <taxon>Sordariomycetes</taxon>
        <taxon>Sordariomycetidae</taxon>
        <taxon>Sordariales</taxon>
        <taxon>Lasiosphaeriaceae</taxon>
        <taxon>Cercophora</taxon>
    </lineage>
</organism>
<protein>
    <recommendedName>
        <fullName evidence="2">Protein kinase domain-containing protein</fullName>
    </recommendedName>
</protein>
<dbReference type="PANTHER" id="PTHR37542">
    <property type="entry name" value="HELO DOMAIN-CONTAINING PROTEIN-RELATED"/>
    <property type="match status" value="1"/>
</dbReference>
<dbReference type="Proteomes" id="UP001174936">
    <property type="component" value="Unassembled WGS sequence"/>
</dbReference>
<evidence type="ECO:0000259" key="2">
    <source>
        <dbReference type="PROSITE" id="PS50011"/>
    </source>
</evidence>
<evidence type="ECO:0000313" key="4">
    <source>
        <dbReference type="Proteomes" id="UP001174936"/>
    </source>
</evidence>
<feature type="chain" id="PRO_5041416146" description="Protein kinase domain-containing protein" evidence="1">
    <location>
        <begin position="20"/>
        <end position="664"/>
    </location>
</feature>